<evidence type="ECO:0000313" key="3">
    <source>
        <dbReference type="EMBL" id="CAL4781577.1"/>
    </source>
</evidence>
<proteinExistence type="predicted"/>
<evidence type="ECO:0000313" key="2">
    <source>
        <dbReference type="EMBL" id="CAI3994265.1"/>
    </source>
</evidence>
<protein>
    <submittedName>
        <fullName evidence="2">Uncharacterized protein</fullName>
    </submittedName>
</protein>
<reference evidence="3 4" key="2">
    <citation type="submission" date="2024-05" db="EMBL/GenBank/DDBJ databases">
        <authorList>
            <person name="Chen Y."/>
            <person name="Shah S."/>
            <person name="Dougan E. K."/>
            <person name="Thang M."/>
            <person name="Chan C."/>
        </authorList>
    </citation>
    <scope>NUCLEOTIDE SEQUENCE [LARGE SCALE GENOMIC DNA]</scope>
</reference>
<organism evidence="2">
    <name type="scientific">Cladocopium goreaui</name>
    <dbReference type="NCBI Taxonomy" id="2562237"/>
    <lineage>
        <taxon>Eukaryota</taxon>
        <taxon>Sar</taxon>
        <taxon>Alveolata</taxon>
        <taxon>Dinophyceae</taxon>
        <taxon>Suessiales</taxon>
        <taxon>Symbiodiniaceae</taxon>
        <taxon>Cladocopium</taxon>
    </lineage>
</organism>
<dbReference type="Proteomes" id="UP001152797">
    <property type="component" value="Unassembled WGS sequence"/>
</dbReference>
<accession>A0A9P1G1B5</accession>
<evidence type="ECO:0000313" key="4">
    <source>
        <dbReference type="Proteomes" id="UP001152797"/>
    </source>
</evidence>
<dbReference type="EMBL" id="CAMXCT030001930">
    <property type="protein sequence ID" value="CAL4781577.1"/>
    <property type="molecule type" value="Genomic_DNA"/>
</dbReference>
<keyword evidence="4" id="KW-1185">Reference proteome</keyword>
<gene>
    <name evidence="2" type="ORF">C1SCF055_LOCUS20922</name>
</gene>
<comment type="caution">
    <text evidence="2">The sequence shown here is derived from an EMBL/GenBank/DDBJ whole genome shotgun (WGS) entry which is preliminary data.</text>
</comment>
<evidence type="ECO:0000256" key="1">
    <source>
        <dbReference type="SAM" id="MobiDB-lite"/>
    </source>
</evidence>
<dbReference type="EMBL" id="CAMXCT010001930">
    <property type="protein sequence ID" value="CAI3994265.1"/>
    <property type="molecule type" value="Genomic_DNA"/>
</dbReference>
<dbReference type="EMBL" id="CAMXCT020001930">
    <property type="protein sequence ID" value="CAL1147640.1"/>
    <property type="molecule type" value="Genomic_DNA"/>
</dbReference>
<dbReference type="AlphaFoldDB" id="A0A9P1G1B5"/>
<name>A0A9P1G1B5_9DINO</name>
<sequence>MPWRSNVGEPDGNGENAVEASPGEQTSPGGFSEAQGPNTGLHGWDDSLVESEQMGFLESGQYTSPLFGTGDNLEPGSEVPSATHYDGETAATWRLPKKRVLDNALVQQHAGVDSHLFFNMVKLQKPQEALKQPWEKGVMAQICGASQTRLPMPWLTLPSVGRRDSLMGATPLEEPPEKKAMRTPFHYRLLLTTRLAQTDDQLRAKAMRRLRDLVLVAPDQSRLGRALLDVSGQLTGEDRISSVFADAFRSRATSTLVKRSMDYYKMAVWMDQQLDLRPMQVSENVVYQYLSFLRESGSAPTLADATVKAVWFMHSTAGFIDFHADMFSSRITEVCRDMFMRKRILKQAPAFPARVVRALEEYALLTKNVVDARFVNFILFCIFSSCRVGDASKITEVTFSQFQEVYLVEAATTEAKNTATMERRRMLLPFTAVGWGVYPNPWSIKWKMQLEAEKHVTIMPARLTTAEANMWLKEILMRVGLTLSEACRIFKDNADLFEGPEEVTEPPCDWAASESDVSGDESLQEESHFMRDHQTHASEVCGDRLLHKESMVVHVARDQQTLWCGRKKSANYREWQIGDPDWEQLLVCQQCDKSKP</sequence>
<feature type="region of interest" description="Disordered" evidence="1">
    <location>
        <begin position="1"/>
        <end position="45"/>
    </location>
</feature>
<reference evidence="2" key="1">
    <citation type="submission" date="2022-10" db="EMBL/GenBank/DDBJ databases">
        <authorList>
            <person name="Chen Y."/>
            <person name="Dougan E. K."/>
            <person name="Chan C."/>
            <person name="Rhodes N."/>
            <person name="Thang M."/>
        </authorList>
    </citation>
    <scope>NUCLEOTIDE SEQUENCE</scope>
</reference>